<dbReference type="GO" id="GO:0005840">
    <property type="term" value="C:ribosome"/>
    <property type="evidence" value="ECO:0007669"/>
    <property type="project" value="UniProtKB-KW"/>
</dbReference>
<accession>A0A9W7A0Z6</accession>
<dbReference type="Pfam" id="PF01780">
    <property type="entry name" value="Ribosomal_L37ae"/>
    <property type="match status" value="1"/>
</dbReference>
<evidence type="ECO:0000313" key="6">
    <source>
        <dbReference type="Proteomes" id="UP001165122"/>
    </source>
</evidence>
<comment type="caution">
    <text evidence="5">The sequence shown here is derived from an EMBL/GenBank/DDBJ whole genome shotgun (WGS) entry which is preliminary data.</text>
</comment>
<dbReference type="InterPro" id="IPR050522">
    <property type="entry name" value="Ribosomal_protein_eL43"/>
</dbReference>
<keyword evidence="6" id="KW-1185">Reference proteome</keyword>
<comment type="similarity">
    <text evidence="1">Belongs to the eukaryotic ribosomal protein eL43 family.</text>
</comment>
<evidence type="ECO:0000256" key="2">
    <source>
        <dbReference type="ARBA" id="ARBA00022833"/>
    </source>
</evidence>
<dbReference type="NCBIfam" id="TIGR00280">
    <property type="entry name" value="eL43_euk_arch"/>
    <property type="match status" value="1"/>
</dbReference>
<evidence type="ECO:0000256" key="4">
    <source>
        <dbReference type="ARBA" id="ARBA00023274"/>
    </source>
</evidence>
<dbReference type="InterPro" id="IPR011331">
    <property type="entry name" value="Ribosomal_eL37/eL43"/>
</dbReference>
<keyword evidence="3" id="KW-0689">Ribosomal protein</keyword>
<keyword evidence="2" id="KW-0862">Zinc</keyword>
<dbReference type="Gene3D" id="2.20.25.30">
    <property type="match status" value="1"/>
</dbReference>
<sequence length="94" mass="10479">MGKRTKKVGITGKYGTRYGATLRKLVKKMEVSQHSKYHCTFCGKDSIKRTVTGIWHCKKCKKTIAGGAYVLNTPSAVTVRSTISRLKKMQVEAI</sequence>
<keyword evidence="4" id="KW-0687">Ribonucleoprotein</keyword>
<dbReference type="OrthoDB" id="10258345at2759"/>
<dbReference type="EMBL" id="BRXW01000533">
    <property type="protein sequence ID" value="GMH63651.1"/>
    <property type="molecule type" value="Genomic_DNA"/>
</dbReference>
<protein>
    <recommendedName>
        <fullName evidence="7">60S ribosomal protein L37a</fullName>
    </recommendedName>
</protein>
<dbReference type="HAMAP" id="MF_00327">
    <property type="entry name" value="Ribosomal_eL43"/>
    <property type="match status" value="1"/>
</dbReference>
<reference evidence="6" key="1">
    <citation type="journal article" date="2023" name="Commun. Biol.">
        <title>Genome analysis of Parmales, the sister group of diatoms, reveals the evolutionary specialization of diatoms from phago-mixotrophs to photoautotrophs.</title>
        <authorList>
            <person name="Ban H."/>
            <person name="Sato S."/>
            <person name="Yoshikawa S."/>
            <person name="Yamada K."/>
            <person name="Nakamura Y."/>
            <person name="Ichinomiya M."/>
            <person name="Sato N."/>
            <person name="Blanc-Mathieu R."/>
            <person name="Endo H."/>
            <person name="Kuwata A."/>
            <person name="Ogata H."/>
        </authorList>
    </citation>
    <scope>NUCLEOTIDE SEQUENCE [LARGE SCALE GENOMIC DNA]</scope>
    <source>
        <strain evidence="6">NIES 3700</strain>
    </source>
</reference>
<dbReference type="Proteomes" id="UP001165122">
    <property type="component" value="Unassembled WGS sequence"/>
</dbReference>
<dbReference type="SUPFAM" id="SSF57829">
    <property type="entry name" value="Zn-binding ribosomal proteins"/>
    <property type="match status" value="1"/>
</dbReference>
<gene>
    <name evidence="5" type="ORF">TrLO_g4308</name>
</gene>
<proteinExistence type="inferred from homology"/>
<evidence type="ECO:0000313" key="5">
    <source>
        <dbReference type="EMBL" id="GMH63651.1"/>
    </source>
</evidence>
<name>A0A9W7A0Z6_9STRA</name>
<dbReference type="InterPro" id="IPR002674">
    <property type="entry name" value="Ribosomal_eL43"/>
</dbReference>
<organism evidence="5 6">
    <name type="scientific">Triparma laevis f. longispina</name>
    <dbReference type="NCBI Taxonomy" id="1714387"/>
    <lineage>
        <taxon>Eukaryota</taxon>
        <taxon>Sar</taxon>
        <taxon>Stramenopiles</taxon>
        <taxon>Ochrophyta</taxon>
        <taxon>Bolidophyceae</taxon>
        <taxon>Parmales</taxon>
        <taxon>Triparmaceae</taxon>
        <taxon>Triparma</taxon>
    </lineage>
</organism>
<dbReference type="PANTHER" id="PTHR48129">
    <property type="entry name" value="60S RIBOSOMAL PROTEIN L37A"/>
    <property type="match status" value="1"/>
</dbReference>
<dbReference type="GO" id="GO:0006412">
    <property type="term" value="P:translation"/>
    <property type="evidence" value="ECO:0007669"/>
    <property type="project" value="InterPro"/>
</dbReference>
<evidence type="ECO:0008006" key="7">
    <source>
        <dbReference type="Google" id="ProtNLM"/>
    </source>
</evidence>
<dbReference type="NCBIfam" id="NF003058">
    <property type="entry name" value="PRK03976.1"/>
    <property type="match status" value="1"/>
</dbReference>
<evidence type="ECO:0000256" key="1">
    <source>
        <dbReference type="ARBA" id="ARBA00008672"/>
    </source>
</evidence>
<dbReference type="InterPro" id="IPR011332">
    <property type="entry name" value="Ribosomal_zn-bd"/>
</dbReference>
<dbReference type="PANTHER" id="PTHR48129:SF1">
    <property type="entry name" value="LARGE RIBOSOMAL SUBUNIT PROTEIN EL43"/>
    <property type="match status" value="1"/>
</dbReference>
<dbReference type="AlphaFoldDB" id="A0A9W7A0Z6"/>
<dbReference type="FunFam" id="2.20.25.30:FF:000002">
    <property type="entry name" value="60S ribosomal protein L37a"/>
    <property type="match status" value="1"/>
</dbReference>
<evidence type="ECO:0000256" key="3">
    <source>
        <dbReference type="ARBA" id="ARBA00022980"/>
    </source>
</evidence>
<dbReference type="GO" id="GO:1990904">
    <property type="term" value="C:ribonucleoprotein complex"/>
    <property type="evidence" value="ECO:0007669"/>
    <property type="project" value="UniProtKB-KW"/>
</dbReference>
<dbReference type="GO" id="GO:0003735">
    <property type="term" value="F:structural constituent of ribosome"/>
    <property type="evidence" value="ECO:0007669"/>
    <property type="project" value="InterPro"/>
</dbReference>